<accession>T1EY67</accession>
<dbReference type="Proteomes" id="UP000015101">
    <property type="component" value="Unassembled WGS sequence"/>
</dbReference>
<dbReference type="InParanoid" id="T1EY67"/>
<evidence type="ECO:0000313" key="4">
    <source>
        <dbReference type="Proteomes" id="UP000015101"/>
    </source>
</evidence>
<dbReference type="eggNOG" id="KOG3789">
    <property type="taxonomic scope" value="Eukaryota"/>
</dbReference>
<dbReference type="PANTHER" id="PTHR12991">
    <property type="entry name" value="NITROGEN PERMEASE REGULATOR 2/TUMOR SUPPRESSOR CANDIDATE 4"/>
    <property type="match status" value="1"/>
</dbReference>
<dbReference type="GO" id="GO:0005774">
    <property type="term" value="C:vacuolar membrane"/>
    <property type="evidence" value="ECO:0000318"/>
    <property type="project" value="GO_Central"/>
</dbReference>
<dbReference type="PANTHER" id="PTHR12991:SF10">
    <property type="entry name" value="GATOR COMPLEX PROTEIN NPRL2"/>
    <property type="match status" value="1"/>
</dbReference>
<dbReference type="EMBL" id="AMQM01002434">
    <property type="status" value="NOT_ANNOTATED_CDS"/>
    <property type="molecule type" value="Genomic_DNA"/>
</dbReference>
<dbReference type="STRING" id="6412.T1EY67"/>
<dbReference type="CTD" id="20201517"/>
<dbReference type="KEGG" id="hro:HELRODRAFT_166503"/>
<sequence>MASVVASSGKIESIFFSMFHLTEGPKIVLQVPEEIITKETFLSHLHKYVIPKKQLYRRVIRLHSQGHMIIGYPILVEGEQFERNEIRFNCCFVLNSHSDGNNYENVVRKVNLYLEHETFHGFLLNEKNKENITKLLTTVFNDLNKYGRCNYIGKANSSTLHLQIDAVTDEKVVVNNYDVPVFRCSSSPSLLQSCLLAHADLVAKKIIPLINGEWSVTRIGHEADISVDIVKDCIKKLVYHGALLLVPLFQYSNTYVVTPKIHELYNDASFQERCIRHSSITNKRATFNDIFIFYTSMGPTSRLKDACLRLNPRSKNIDEKKLIQFGLVEGLVRRLQKYPLKLVDDQNMEDKRSDAMEECMNGSNSYDEICGRFNLAFQELDERVENNPDVVVYWK</sequence>
<evidence type="ECO:0000256" key="1">
    <source>
        <dbReference type="ARBA" id="ARBA00008433"/>
    </source>
</evidence>
<dbReference type="OrthoDB" id="338854at2759"/>
<proteinExistence type="inferred from homology"/>
<dbReference type="GO" id="GO:1904262">
    <property type="term" value="P:negative regulation of TORC1 signaling"/>
    <property type="evidence" value="ECO:0000318"/>
    <property type="project" value="GO_Central"/>
</dbReference>
<keyword evidence="4" id="KW-1185">Reference proteome</keyword>
<protein>
    <recommendedName>
        <fullName evidence="5">Nitrogen permease regulator 2-like protein</fullName>
    </recommendedName>
</protein>
<dbReference type="RefSeq" id="XP_009009988.1">
    <property type="nucleotide sequence ID" value="XM_009011740.1"/>
</dbReference>
<evidence type="ECO:0000313" key="3">
    <source>
        <dbReference type="EnsemblMetazoa" id="HelroP166503"/>
    </source>
</evidence>
<dbReference type="GeneID" id="20201517"/>
<gene>
    <name evidence="3" type="primary">20201517</name>
    <name evidence="2" type="ORF">HELRODRAFT_166503</name>
</gene>
<reference evidence="3" key="3">
    <citation type="submission" date="2015-06" db="UniProtKB">
        <authorList>
            <consortium name="EnsemblMetazoa"/>
        </authorList>
    </citation>
    <scope>IDENTIFICATION</scope>
</reference>
<dbReference type="GO" id="GO:0034198">
    <property type="term" value="P:cellular response to amino acid starvation"/>
    <property type="evidence" value="ECO:0000318"/>
    <property type="project" value="GO_Central"/>
</dbReference>
<reference evidence="2 4" key="2">
    <citation type="journal article" date="2013" name="Nature">
        <title>Insights into bilaterian evolution from three spiralian genomes.</title>
        <authorList>
            <person name="Simakov O."/>
            <person name="Marletaz F."/>
            <person name="Cho S.J."/>
            <person name="Edsinger-Gonzales E."/>
            <person name="Havlak P."/>
            <person name="Hellsten U."/>
            <person name="Kuo D.H."/>
            <person name="Larsson T."/>
            <person name="Lv J."/>
            <person name="Arendt D."/>
            <person name="Savage R."/>
            <person name="Osoegawa K."/>
            <person name="de Jong P."/>
            <person name="Grimwood J."/>
            <person name="Chapman J.A."/>
            <person name="Shapiro H."/>
            <person name="Aerts A."/>
            <person name="Otillar R.P."/>
            <person name="Terry A.Y."/>
            <person name="Boore J.L."/>
            <person name="Grigoriev I.V."/>
            <person name="Lindberg D.R."/>
            <person name="Seaver E.C."/>
            <person name="Weisblat D.A."/>
            <person name="Putnam N.H."/>
            <person name="Rokhsar D.S."/>
        </authorList>
    </citation>
    <scope>NUCLEOTIDE SEQUENCE</scope>
</reference>
<dbReference type="GO" id="GO:0010508">
    <property type="term" value="P:positive regulation of autophagy"/>
    <property type="evidence" value="ECO:0000318"/>
    <property type="project" value="GO_Central"/>
</dbReference>
<dbReference type="OMA" id="IVMHKPD"/>
<dbReference type="HOGENOM" id="CLU_014995_0_0_1"/>
<name>T1EY67_HELRO</name>
<dbReference type="AlphaFoldDB" id="T1EY67"/>
<evidence type="ECO:0008006" key="5">
    <source>
        <dbReference type="Google" id="ProtNLM"/>
    </source>
</evidence>
<dbReference type="EMBL" id="KB095812">
    <property type="protein sequence ID" value="ESO11500.1"/>
    <property type="molecule type" value="Genomic_DNA"/>
</dbReference>
<organism evidence="3 4">
    <name type="scientific">Helobdella robusta</name>
    <name type="common">Californian leech</name>
    <dbReference type="NCBI Taxonomy" id="6412"/>
    <lineage>
        <taxon>Eukaryota</taxon>
        <taxon>Metazoa</taxon>
        <taxon>Spiralia</taxon>
        <taxon>Lophotrochozoa</taxon>
        <taxon>Annelida</taxon>
        <taxon>Clitellata</taxon>
        <taxon>Hirudinea</taxon>
        <taxon>Rhynchobdellida</taxon>
        <taxon>Glossiphoniidae</taxon>
        <taxon>Helobdella</taxon>
    </lineage>
</organism>
<comment type="similarity">
    <text evidence="1">Belongs to the NPR2 family.</text>
</comment>
<dbReference type="GO" id="GO:1990130">
    <property type="term" value="C:GATOR1 complex"/>
    <property type="evidence" value="ECO:0000318"/>
    <property type="project" value="GO_Central"/>
</dbReference>
<dbReference type="FunCoup" id="T1EY67">
    <property type="interactions" value="588"/>
</dbReference>
<dbReference type="EnsemblMetazoa" id="HelroT166503">
    <property type="protein sequence ID" value="HelroP166503"/>
    <property type="gene ID" value="HelroG166503"/>
</dbReference>
<dbReference type="InterPro" id="IPR009348">
    <property type="entry name" value="NPR2-like"/>
</dbReference>
<dbReference type="Pfam" id="PF06218">
    <property type="entry name" value="NPR2"/>
    <property type="match status" value="1"/>
</dbReference>
<evidence type="ECO:0000313" key="2">
    <source>
        <dbReference type="EMBL" id="ESO11500.1"/>
    </source>
</evidence>
<reference evidence="4" key="1">
    <citation type="submission" date="2012-12" db="EMBL/GenBank/DDBJ databases">
        <authorList>
            <person name="Hellsten U."/>
            <person name="Grimwood J."/>
            <person name="Chapman J.A."/>
            <person name="Shapiro H."/>
            <person name="Aerts A."/>
            <person name="Otillar R.P."/>
            <person name="Terry A.Y."/>
            <person name="Boore J.L."/>
            <person name="Simakov O."/>
            <person name="Marletaz F."/>
            <person name="Cho S.-J."/>
            <person name="Edsinger-Gonzales E."/>
            <person name="Havlak P."/>
            <person name="Kuo D.-H."/>
            <person name="Larsson T."/>
            <person name="Lv J."/>
            <person name="Arendt D."/>
            <person name="Savage R."/>
            <person name="Osoegawa K."/>
            <person name="de Jong P."/>
            <person name="Lindberg D.R."/>
            <person name="Seaver E.C."/>
            <person name="Weisblat D.A."/>
            <person name="Putnam N.H."/>
            <person name="Grigoriev I.V."/>
            <person name="Rokhsar D.S."/>
        </authorList>
    </citation>
    <scope>NUCLEOTIDE SEQUENCE</scope>
</reference>